<dbReference type="InterPro" id="IPR022194">
    <property type="entry name" value="DUF3719"/>
</dbReference>
<proteinExistence type="inferred from homology"/>
<feature type="region of interest" description="Disordered" evidence="2">
    <location>
        <begin position="24"/>
        <end position="79"/>
    </location>
</feature>
<accession>A0A8U0N6L6</accession>
<evidence type="ECO:0000313" key="5">
    <source>
        <dbReference type="Proteomes" id="UP000000715"/>
    </source>
</evidence>
<sequence>MISRYTRKAVPQSLELKGITKHAISHHPLPEQLDEISSTNESHEKDTSSQSESDITQESPFTSADTGNSRSAFPSYTGTGISTEGSSDFSWGYGELDQNATEKVQAMFTAIDELLYEQKLSVHTKSLQEECQQWTCSFPHLRILGRQIITPSEGYGLYPRSPSVVSASHEAILSQERDSTILYSMEREEEDCVIFSEGIIEEYLAFDHTDMEEGFQGKKLQAAPEKQKLGYPPIAPFYCMKEDVLAYVFDDVWSKVLNCMEQLTRSHWEGLASDDESNVAITRPASESPCVLSEPQPLVLPRVPQSKVPSITSNPMNLCQAASGHQPNMNGLLVHGMPLQPRNLSLMDKLLDLDDKLLMRPGSSTILSTRNWPNRALELSTSALSYTVQSARRRNPPPRTLHPIGTSHSRAGTPRPVEEILRGSRVPVAADSLSPSPMPLSRNNLLPPIGTADVEHLSTVGPQRQMKTHGDSSRARSAVVDEPNHQQPQERLLLPDFFSRPNTTQSFLPDTQYHHSCAVEYPHQARPGRGSAVTGGTMALIYYDVAMLRHCLCFLCLFSLLLDFIVFCFPTSL</sequence>
<evidence type="ECO:0000256" key="2">
    <source>
        <dbReference type="SAM" id="MobiDB-lite"/>
    </source>
</evidence>
<keyword evidence="5" id="KW-1185">Reference proteome</keyword>
<evidence type="ECO:0000256" key="3">
    <source>
        <dbReference type="SAM" id="Phobius"/>
    </source>
</evidence>
<feature type="domain" description="DUF3719" evidence="4">
    <location>
        <begin position="114"/>
        <end position="179"/>
    </location>
</feature>
<protein>
    <submittedName>
        <fullName evidence="6">Primary cilium assembly protein FAM149B1 isoform X3</fullName>
    </submittedName>
</protein>
<evidence type="ECO:0000256" key="1">
    <source>
        <dbReference type="ARBA" id="ARBA00008309"/>
    </source>
</evidence>
<keyword evidence="3" id="KW-0812">Transmembrane</keyword>
<evidence type="ECO:0000313" key="6">
    <source>
        <dbReference type="RefSeq" id="XP_004769518.1"/>
    </source>
</evidence>
<dbReference type="AlphaFoldDB" id="A0A8U0N6L6"/>
<dbReference type="PANTHER" id="PTHR31997:SF0">
    <property type="entry name" value="PRIMARY CILIUM ASSEMBLY PROTEIN FAM149B1"/>
    <property type="match status" value="1"/>
</dbReference>
<keyword evidence="3" id="KW-0472">Membrane</keyword>
<dbReference type="OrthoDB" id="2134133at2759"/>
<feature type="transmembrane region" description="Helical" evidence="3">
    <location>
        <begin position="547"/>
        <end position="569"/>
    </location>
</feature>
<dbReference type="Proteomes" id="UP000000715">
    <property type="component" value="Unplaced"/>
</dbReference>
<dbReference type="GeneID" id="101674480"/>
<dbReference type="GO" id="GO:0061512">
    <property type="term" value="P:protein localization to cilium"/>
    <property type="evidence" value="ECO:0007669"/>
    <property type="project" value="TreeGrafter"/>
</dbReference>
<comment type="similarity">
    <text evidence="1">Belongs to the FAM149 family.</text>
</comment>
<organism evidence="5 6">
    <name type="scientific">Mustela putorius furo</name>
    <name type="common">European domestic ferret</name>
    <name type="synonym">Mustela furo</name>
    <dbReference type="NCBI Taxonomy" id="9669"/>
    <lineage>
        <taxon>Eukaryota</taxon>
        <taxon>Metazoa</taxon>
        <taxon>Chordata</taxon>
        <taxon>Craniata</taxon>
        <taxon>Vertebrata</taxon>
        <taxon>Euteleostomi</taxon>
        <taxon>Mammalia</taxon>
        <taxon>Eutheria</taxon>
        <taxon>Laurasiatheria</taxon>
        <taxon>Carnivora</taxon>
        <taxon>Caniformia</taxon>
        <taxon>Musteloidea</taxon>
        <taxon>Mustelidae</taxon>
        <taxon>Mustelinae</taxon>
        <taxon>Mustela</taxon>
    </lineage>
</organism>
<gene>
    <name evidence="6" type="primary">FAM149B1</name>
</gene>
<dbReference type="PANTHER" id="PTHR31997">
    <property type="entry name" value="AGAP003710-PA"/>
    <property type="match status" value="1"/>
</dbReference>
<dbReference type="CTD" id="317662"/>
<reference evidence="6" key="1">
    <citation type="submission" date="2025-08" db="UniProtKB">
        <authorList>
            <consortium name="RefSeq"/>
        </authorList>
    </citation>
    <scope>IDENTIFICATION</scope>
    <source>
        <tissue evidence="6">Brain</tissue>
    </source>
</reference>
<dbReference type="RefSeq" id="XP_004769518.1">
    <property type="nucleotide sequence ID" value="XM_004769461.3"/>
</dbReference>
<name>A0A8U0N6L6_MUSPF</name>
<keyword evidence="3" id="KW-1133">Transmembrane helix</keyword>
<dbReference type="InterPro" id="IPR039630">
    <property type="entry name" value="FAM149"/>
</dbReference>
<dbReference type="GO" id="GO:0060271">
    <property type="term" value="P:cilium assembly"/>
    <property type="evidence" value="ECO:0007669"/>
    <property type="project" value="TreeGrafter"/>
</dbReference>
<feature type="region of interest" description="Disordered" evidence="2">
    <location>
        <begin position="389"/>
        <end position="414"/>
    </location>
</feature>
<evidence type="ECO:0000259" key="4">
    <source>
        <dbReference type="Pfam" id="PF12516"/>
    </source>
</evidence>
<dbReference type="Pfam" id="PF12516">
    <property type="entry name" value="DUF3719"/>
    <property type="match status" value="1"/>
</dbReference>
<feature type="compositionally biased region" description="Polar residues" evidence="2">
    <location>
        <begin position="48"/>
        <end position="79"/>
    </location>
</feature>